<feature type="transmembrane region" description="Helical" evidence="12">
    <location>
        <begin position="12"/>
        <end position="32"/>
    </location>
</feature>
<feature type="transmembrane region" description="Helical" evidence="12">
    <location>
        <begin position="239"/>
        <end position="266"/>
    </location>
</feature>
<organism evidence="14 15">
    <name type="scientific">Petropleomorpha daqingensis</name>
    <dbReference type="NCBI Taxonomy" id="2026353"/>
    <lineage>
        <taxon>Bacteria</taxon>
        <taxon>Bacillati</taxon>
        <taxon>Actinomycetota</taxon>
        <taxon>Actinomycetes</taxon>
        <taxon>Geodermatophilales</taxon>
        <taxon>Geodermatophilaceae</taxon>
        <taxon>Petropleomorpha</taxon>
    </lineage>
</organism>
<comment type="pathway">
    <text evidence="1">Carbohydrate biosynthesis; Calvin cycle.</text>
</comment>
<keyword evidence="9" id="KW-0067">ATP-binding</keyword>
<reference evidence="14 15" key="1">
    <citation type="submission" date="2020-07" db="EMBL/GenBank/DDBJ databases">
        <title>Sequencing the genomes of 1000 actinobacteria strains.</title>
        <authorList>
            <person name="Klenk H.-P."/>
        </authorList>
    </citation>
    <scope>NUCLEOTIDE SEQUENCE [LARGE SCALE GENOMIC DNA]</scope>
    <source>
        <strain evidence="14 15">DSM 104001</strain>
    </source>
</reference>
<dbReference type="Gene3D" id="3.40.50.300">
    <property type="entry name" value="P-loop containing nucleotide triphosphate hydrolases"/>
    <property type="match status" value="1"/>
</dbReference>
<dbReference type="EMBL" id="JACBZT010000001">
    <property type="protein sequence ID" value="NYJ04626.1"/>
    <property type="molecule type" value="Genomic_DNA"/>
</dbReference>
<name>A0A853CC54_9ACTN</name>
<dbReference type="Proteomes" id="UP000541969">
    <property type="component" value="Unassembled WGS sequence"/>
</dbReference>
<accession>A0A853CC54</accession>
<comment type="similarity">
    <text evidence="2">Belongs to the phosphoribulokinase family.</text>
</comment>
<dbReference type="SUPFAM" id="SSF52540">
    <property type="entry name" value="P-loop containing nucleoside triphosphate hydrolases"/>
    <property type="match status" value="1"/>
</dbReference>
<evidence type="ECO:0000256" key="12">
    <source>
        <dbReference type="SAM" id="Phobius"/>
    </source>
</evidence>
<comment type="catalytic activity">
    <reaction evidence="11">
        <text>D-ribulose 5-phosphate + ATP = D-ribulose 1,5-bisphosphate + ADP + H(+)</text>
        <dbReference type="Rhea" id="RHEA:19365"/>
        <dbReference type="ChEBI" id="CHEBI:15378"/>
        <dbReference type="ChEBI" id="CHEBI:30616"/>
        <dbReference type="ChEBI" id="CHEBI:57870"/>
        <dbReference type="ChEBI" id="CHEBI:58121"/>
        <dbReference type="ChEBI" id="CHEBI:456216"/>
        <dbReference type="EC" id="2.7.1.19"/>
    </reaction>
</comment>
<evidence type="ECO:0000313" key="15">
    <source>
        <dbReference type="Proteomes" id="UP000541969"/>
    </source>
</evidence>
<evidence type="ECO:0000256" key="4">
    <source>
        <dbReference type="ARBA" id="ARBA00022531"/>
    </source>
</evidence>
<keyword evidence="5" id="KW-0113">Calvin cycle</keyword>
<dbReference type="RefSeq" id="WP_179715322.1">
    <property type="nucleotide sequence ID" value="NZ_JACBZT010000001.1"/>
</dbReference>
<feature type="transmembrane region" description="Helical" evidence="12">
    <location>
        <begin position="295"/>
        <end position="312"/>
    </location>
</feature>
<evidence type="ECO:0000256" key="9">
    <source>
        <dbReference type="ARBA" id="ARBA00022840"/>
    </source>
</evidence>
<evidence type="ECO:0000256" key="1">
    <source>
        <dbReference type="ARBA" id="ARBA00005215"/>
    </source>
</evidence>
<feature type="transmembrane region" description="Helical" evidence="12">
    <location>
        <begin position="366"/>
        <end position="387"/>
    </location>
</feature>
<keyword evidence="12" id="KW-0812">Transmembrane</keyword>
<feature type="transmembrane region" description="Helical" evidence="12">
    <location>
        <begin position="319"/>
        <end position="340"/>
    </location>
</feature>
<feature type="transmembrane region" description="Helical" evidence="12">
    <location>
        <begin position="162"/>
        <end position="191"/>
    </location>
</feature>
<dbReference type="EC" id="2.7.1.19" evidence="3"/>
<feature type="transmembrane region" description="Helical" evidence="12">
    <location>
        <begin position="90"/>
        <end position="111"/>
    </location>
</feature>
<evidence type="ECO:0000259" key="13">
    <source>
        <dbReference type="Pfam" id="PF00485"/>
    </source>
</evidence>
<protein>
    <recommendedName>
        <fullName evidence="3">phosphoribulokinase</fullName>
        <ecNumber evidence="3">2.7.1.19</ecNumber>
    </recommendedName>
    <alternativeName>
        <fullName evidence="10">Phosphopentokinase</fullName>
    </alternativeName>
</protein>
<feature type="transmembrane region" description="Helical" evidence="12">
    <location>
        <begin position="123"/>
        <end position="142"/>
    </location>
</feature>
<feature type="transmembrane region" description="Helical" evidence="12">
    <location>
        <begin position="203"/>
        <end position="219"/>
    </location>
</feature>
<dbReference type="AlphaFoldDB" id="A0A853CC54"/>
<gene>
    <name evidence="14" type="ORF">GGQ55_000904</name>
</gene>
<proteinExistence type="inferred from homology"/>
<dbReference type="Pfam" id="PF26314">
    <property type="entry name" value="MptA_B_family"/>
    <property type="match status" value="1"/>
</dbReference>
<dbReference type="PANTHER" id="PTHR10285">
    <property type="entry name" value="URIDINE KINASE"/>
    <property type="match status" value="1"/>
</dbReference>
<dbReference type="Pfam" id="PF00485">
    <property type="entry name" value="PRK"/>
    <property type="match status" value="1"/>
</dbReference>
<dbReference type="InterPro" id="IPR006083">
    <property type="entry name" value="PRK/URK"/>
</dbReference>
<feature type="domain" description="Phosphoribulokinase/uridine kinase" evidence="13">
    <location>
        <begin position="403"/>
        <end position="575"/>
    </location>
</feature>
<dbReference type="InterPro" id="IPR006082">
    <property type="entry name" value="PRK"/>
</dbReference>
<evidence type="ECO:0000256" key="10">
    <source>
        <dbReference type="ARBA" id="ARBA00031382"/>
    </source>
</evidence>
<evidence type="ECO:0000256" key="11">
    <source>
        <dbReference type="ARBA" id="ARBA00047663"/>
    </source>
</evidence>
<sequence length="697" mass="76207">MGLRELGPRQRLLLAGGILLRVVLLIVLVPGVQRAWFAPFVEHFLDHPSFTPWSDWQADGGADHAFPYGPLMLVWFGFFGALTSWLPIPWAVQLGMALGILVADLAIVWLLLRTGGARPGRAVVLAAVSPILIYASYVHGQLDLVPTALMFVSVLAFRRRLWSLAGITAGLAIAIKASSVLIVPFAVLFLLRNSRYRAGIRPYLVGLVPGVALFVLPALSQGYRDMVLATPTFGAAVDYVVVLGPGLNLVLLPVVYAALLAVLWRFRRANPDLVFTVTAVALAAVALLTPASPGWFLWSVPFLALIAAGTGSRVRAAVFGFWVAVTVSQAVTAAGAAWRWDAPVPGPGFTDVDRSPEGIPPWVLDLLATAAVVAGAIALAMVLRSALLQYDVYRLSRAPLSMAVAGDSGTGKDTLCISLSDVFGEQATSFLMGDDYHLYERHAPLWNVTTHLDPAANDLPRLTRDTFRLLAGEEVWCRHYDHARGRFTKQRPIAHRELVVVSGLHALTSGDVREKVDLTVFTDMDESLRRRLKIERDVGERGHQLAAVQASIDRREPDRDRYILPQRPLADVVLRLESERPLPPEDQPLDAPLALRVVARLRGLAFVEQLARALTAVGGVPARLDYLNEPGVVELSVSPSPLTERDVRSIARHLLDRPEELFVGEPVWLGGSRGVMQLILVLAMLERRRNNLESTLR</sequence>
<keyword evidence="8 14" id="KW-0418">Kinase</keyword>
<keyword evidence="12" id="KW-1133">Transmembrane helix</keyword>
<evidence type="ECO:0000256" key="6">
    <source>
        <dbReference type="ARBA" id="ARBA00022679"/>
    </source>
</evidence>
<comment type="caution">
    <text evidence="14">The sequence shown here is derived from an EMBL/GenBank/DDBJ whole genome shotgun (WGS) entry which is preliminary data.</text>
</comment>
<evidence type="ECO:0000256" key="2">
    <source>
        <dbReference type="ARBA" id="ARBA00009719"/>
    </source>
</evidence>
<dbReference type="GO" id="GO:0005524">
    <property type="term" value="F:ATP binding"/>
    <property type="evidence" value="ECO:0007669"/>
    <property type="project" value="UniProtKB-KW"/>
</dbReference>
<dbReference type="PRINTS" id="PR00478">
    <property type="entry name" value="PHRIBLKINASE"/>
</dbReference>
<dbReference type="GO" id="GO:0019253">
    <property type="term" value="P:reductive pentose-phosphate cycle"/>
    <property type="evidence" value="ECO:0007669"/>
    <property type="project" value="UniProtKB-KW"/>
</dbReference>
<keyword evidence="15" id="KW-1185">Reference proteome</keyword>
<dbReference type="InterPro" id="IPR027417">
    <property type="entry name" value="P-loop_NTPase"/>
</dbReference>
<evidence type="ECO:0000313" key="14">
    <source>
        <dbReference type="EMBL" id="NYJ04626.1"/>
    </source>
</evidence>
<evidence type="ECO:0000256" key="5">
    <source>
        <dbReference type="ARBA" id="ARBA00022567"/>
    </source>
</evidence>
<keyword evidence="7" id="KW-0547">Nucleotide-binding</keyword>
<feature type="transmembrane region" description="Helical" evidence="12">
    <location>
        <begin position="273"/>
        <end position="289"/>
    </location>
</feature>
<evidence type="ECO:0000256" key="3">
    <source>
        <dbReference type="ARBA" id="ARBA00012042"/>
    </source>
</evidence>
<evidence type="ECO:0000256" key="8">
    <source>
        <dbReference type="ARBA" id="ARBA00022777"/>
    </source>
</evidence>
<keyword evidence="12" id="KW-0472">Membrane</keyword>
<keyword evidence="4" id="KW-0602">Photosynthesis</keyword>
<dbReference type="GO" id="GO:0008974">
    <property type="term" value="F:phosphoribulokinase activity"/>
    <property type="evidence" value="ECO:0007669"/>
    <property type="project" value="UniProtKB-EC"/>
</dbReference>
<evidence type="ECO:0000256" key="7">
    <source>
        <dbReference type="ARBA" id="ARBA00022741"/>
    </source>
</evidence>
<keyword evidence="6" id="KW-0808">Transferase</keyword>